<feature type="modified residue" description="4-aspartylphosphate" evidence="1">
    <location>
        <position position="70"/>
    </location>
</feature>
<evidence type="ECO:0000313" key="4">
    <source>
        <dbReference type="Proteomes" id="UP000642809"/>
    </source>
</evidence>
<reference evidence="3" key="2">
    <citation type="submission" date="2020-09" db="EMBL/GenBank/DDBJ databases">
        <authorList>
            <person name="Sun Q."/>
            <person name="Kim S."/>
        </authorList>
    </citation>
    <scope>NUCLEOTIDE SEQUENCE</scope>
    <source>
        <strain evidence="3">KCTC 23224</strain>
    </source>
</reference>
<dbReference type="PANTHER" id="PTHR44520">
    <property type="entry name" value="RESPONSE REGULATOR RCP1-RELATED"/>
    <property type="match status" value="1"/>
</dbReference>
<dbReference type="InterPro" id="IPR001789">
    <property type="entry name" value="Sig_transdc_resp-reg_receiver"/>
</dbReference>
<dbReference type="Gene3D" id="3.40.50.2300">
    <property type="match status" value="1"/>
</dbReference>
<sequence>MKLDQAWQKIILIDDDFVYNLMNEKFLKLIGFPGQIIPFTDANEALKYIQQPSQMEEFRETKRPSLVLLDLNMPRLNGWGFLDIFQNFDDEVKKAFKVVVLTSSIDPLDMDKAAGYPSVEYFEVKPLKLETIYKLINRLEPKINDLL</sequence>
<keyword evidence="4" id="KW-1185">Reference proteome</keyword>
<dbReference type="EMBL" id="BMYF01000004">
    <property type="protein sequence ID" value="GHB30863.1"/>
    <property type="molecule type" value="Genomic_DNA"/>
</dbReference>
<dbReference type="PROSITE" id="PS50110">
    <property type="entry name" value="RESPONSE_REGULATORY"/>
    <property type="match status" value="1"/>
</dbReference>
<evidence type="ECO:0000256" key="1">
    <source>
        <dbReference type="PROSITE-ProRule" id="PRU00169"/>
    </source>
</evidence>
<dbReference type="SUPFAM" id="SSF52172">
    <property type="entry name" value="CheY-like"/>
    <property type="match status" value="1"/>
</dbReference>
<protein>
    <submittedName>
        <fullName evidence="3">Response regulator</fullName>
    </submittedName>
</protein>
<evidence type="ECO:0000259" key="2">
    <source>
        <dbReference type="PROSITE" id="PS50110"/>
    </source>
</evidence>
<dbReference type="InterPro" id="IPR011006">
    <property type="entry name" value="CheY-like_superfamily"/>
</dbReference>
<name>A0A8J3CWU7_9BACT</name>
<proteinExistence type="predicted"/>
<gene>
    <name evidence="3" type="ORF">GCM10008106_09700</name>
</gene>
<dbReference type="AlphaFoldDB" id="A0A8J3CWU7"/>
<reference evidence="3" key="1">
    <citation type="journal article" date="2014" name="Int. J. Syst. Evol. Microbiol.">
        <title>Complete genome sequence of Corynebacterium casei LMG S-19264T (=DSM 44701T), isolated from a smear-ripened cheese.</title>
        <authorList>
            <consortium name="US DOE Joint Genome Institute (JGI-PGF)"/>
            <person name="Walter F."/>
            <person name="Albersmeier A."/>
            <person name="Kalinowski J."/>
            <person name="Ruckert C."/>
        </authorList>
    </citation>
    <scope>NUCLEOTIDE SEQUENCE</scope>
    <source>
        <strain evidence="3">KCTC 23224</strain>
    </source>
</reference>
<dbReference type="InterPro" id="IPR052893">
    <property type="entry name" value="TCS_response_regulator"/>
</dbReference>
<feature type="domain" description="Response regulatory" evidence="2">
    <location>
        <begin position="9"/>
        <end position="140"/>
    </location>
</feature>
<keyword evidence="1" id="KW-0597">Phosphoprotein</keyword>
<dbReference type="GO" id="GO:0000160">
    <property type="term" value="P:phosphorelay signal transduction system"/>
    <property type="evidence" value="ECO:0007669"/>
    <property type="project" value="InterPro"/>
</dbReference>
<dbReference type="RefSeq" id="WP_189579335.1">
    <property type="nucleotide sequence ID" value="NZ_BMYF01000004.1"/>
</dbReference>
<evidence type="ECO:0000313" key="3">
    <source>
        <dbReference type="EMBL" id="GHB30863.1"/>
    </source>
</evidence>
<dbReference type="PANTHER" id="PTHR44520:SF2">
    <property type="entry name" value="RESPONSE REGULATOR RCP1"/>
    <property type="match status" value="1"/>
</dbReference>
<accession>A0A8J3CWU7</accession>
<dbReference type="Proteomes" id="UP000642809">
    <property type="component" value="Unassembled WGS sequence"/>
</dbReference>
<comment type="caution">
    <text evidence="3">The sequence shown here is derived from an EMBL/GenBank/DDBJ whole genome shotgun (WGS) entry which is preliminary data.</text>
</comment>
<organism evidence="3 4">
    <name type="scientific">Mongoliitalea lutea</name>
    <dbReference type="NCBI Taxonomy" id="849756"/>
    <lineage>
        <taxon>Bacteria</taxon>
        <taxon>Pseudomonadati</taxon>
        <taxon>Bacteroidota</taxon>
        <taxon>Cytophagia</taxon>
        <taxon>Cytophagales</taxon>
        <taxon>Cyclobacteriaceae</taxon>
        <taxon>Mongoliitalea</taxon>
    </lineage>
</organism>
<dbReference type="Pfam" id="PF00072">
    <property type="entry name" value="Response_reg"/>
    <property type="match status" value="1"/>
</dbReference>
<dbReference type="SMART" id="SM00448">
    <property type="entry name" value="REC"/>
    <property type="match status" value="1"/>
</dbReference>